<dbReference type="PROSITE" id="PS00889">
    <property type="entry name" value="CNMP_BINDING_2"/>
    <property type="match status" value="1"/>
</dbReference>
<feature type="transmembrane region" description="Helical" evidence="7">
    <location>
        <begin position="42"/>
        <end position="62"/>
    </location>
</feature>
<evidence type="ECO:0000256" key="6">
    <source>
        <dbReference type="SAM" id="MobiDB-lite"/>
    </source>
</evidence>
<dbReference type="PANTHER" id="PTHR23513">
    <property type="entry name" value="INTEGRAL MEMBRANE EFFLUX PROTEIN-RELATED"/>
    <property type="match status" value="1"/>
</dbReference>
<reference evidence="9" key="2">
    <citation type="submission" date="2020-09" db="EMBL/GenBank/DDBJ databases">
        <authorList>
            <person name="Sun Q."/>
            <person name="Zhou Y."/>
        </authorList>
    </citation>
    <scope>NUCLEOTIDE SEQUENCE</scope>
    <source>
        <strain evidence="9">CGMCC 1.15085</strain>
    </source>
</reference>
<dbReference type="Pfam" id="PF07690">
    <property type="entry name" value="MFS_1"/>
    <property type="match status" value="1"/>
</dbReference>
<comment type="subcellular location">
    <subcellularLocation>
        <location evidence="1">Cell membrane</location>
        <topology evidence="1">Multi-pass membrane protein</topology>
    </subcellularLocation>
</comment>
<dbReference type="PROSITE" id="PS50042">
    <property type="entry name" value="CNMP_BINDING_3"/>
    <property type="match status" value="1"/>
</dbReference>
<feature type="transmembrane region" description="Helical" evidence="7">
    <location>
        <begin position="74"/>
        <end position="93"/>
    </location>
</feature>
<dbReference type="PRINTS" id="PR00103">
    <property type="entry name" value="CAMPKINASE"/>
</dbReference>
<feature type="transmembrane region" description="Helical" evidence="7">
    <location>
        <begin position="370"/>
        <end position="389"/>
    </location>
</feature>
<evidence type="ECO:0000259" key="8">
    <source>
        <dbReference type="PROSITE" id="PS50042"/>
    </source>
</evidence>
<evidence type="ECO:0000256" key="2">
    <source>
        <dbReference type="ARBA" id="ARBA00022475"/>
    </source>
</evidence>
<evidence type="ECO:0000256" key="3">
    <source>
        <dbReference type="ARBA" id="ARBA00022692"/>
    </source>
</evidence>
<feature type="transmembrane region" description="Helical" evidence="7">
    <location>
        <begin position="140"/>
        <end position="162"/>
    </location>
</feature>
<feature type="region of interest" description="Disordered" evidence="6">
    <location>
        <begin position="527"/>
        <end position="547"/>
    </location>
</feature>
<dbReference type="SUPFAM" id="SSF103473">
    <property type="entry name" value="MFS general substrate transporter"/>
    <property type="match status" value="1"/>
</dbReference>
<keyword evidence="2" id="KW-1003">Cell membrane</keyword>
<dbReference type="InterPro" id="IPR018490">
    <property type="entry name" value="cNMP-bd_dom_sf"/>
</dbReference>
<feature type="transmembrane region" description="Helical" evidence="7">
    <location>
        <begin position="339"/>
        <end position="358"/>
    </location>
</feature>
<dbReference type="RefSeq" id="WP_188837694.1">
    <property type="nucleotide sequence ID" value="NZ_BMHI01000004.1"/>
</dbReference>
<protein>
    <recommendedName>
        <fullName evidence="8">Cyclic nucleotide-binding domain-containing protein</fullName>
    </recommendedName>
</protein>
<gene>
    <name evidence="9" type="ORF">GCM10011492_28620</name>
</gene>
<dbReference type="GO" id="GO:0005886">
    <property type="term" value="C:plasma membrane"/>
    <property type="evidence" value="ECO:0007669"/>
    <property type="project" value="UniProtKB-SubCell"/>
</dbReference>
<reference evidence="9" key="1">
    <citation type="journal article" date="2014" name="Int. J. Syst. Evol. Microbiol.">
        <title>Complete genome sequence of Corynebacterium casei LMG S-19264T (=DSM 44701T), isolated from a smear-ripened cheese.</title>
        <authorList>
            <consortium name="US DOE Joint Genome Institute (JGI-PGF)"/>
            <person name="Walter F."/>
            <person name="Albersmeier A."/>
            <person name="Kalinowski J."/>
            <person name="Ruckert C."/>
        </authorList>
    </citation>
    <scope>NUCLEOTIDE SEQUENCE</scope>
    <source>
        <strain evidence="9">CGMCC 1.15085</strain>
    </source>
</reference>
<feature type="transmembrane region" description="Helical" evidence="7">
    <location>
        <begin position="282"/>
        <end position="299"/>
    </location>
</feature>
<dbReference type="EMBL" id="BMHI01000004">
    <property type="protein sequence ID" value="GGB36158.1"/>
    <property type="molecule type" value="Genomic_DNA"/>
</dbReference>
<feature type="transmembrane region" description="Helical" evidence="7">
    <location>
        <begin position="217"/>
        <end position="239"/>
    </location>
</feature>
<dbReference type="GO" id="GO:0022857">
    <property type="term" value="F:transmembrane transporter activity"/>
    <property type="evidence" value="ECO:0007669"/>
    <property type="project" value="InterPro"/>
</dbReference>
<organism evidence="9 10">
    <name type="scientific">Flexivirga endophytica</name>
    <dbReference type="NCBI Taxonomy" id="1849103"/>
    <lineage>
        <taxon>Bacteria</taxon>
        <taxon>Bacillati</taxon>
        <taxon>Actinomycetota</taxon>
        <taxon>Actinomycetes</taxon>
        <taxon>Micrococcales</taxon>
        <taxon>Dermacoccaceae</taxon>
        <taxon>Flexivirga</taxon>
    </lineage>
</organism>
<keyword evidence="3 7" id="KW-0812">Transmembrane</keyword>
<dbReference type="SUPFAM" id="SSF51206">
    <property type="entry name" value="cAMP-binding domain-like"/>
    <property type="match status" value="1"/>
</dbReference>
<feature type="transmembrane region" description="Helical" evidence="7">
    <location>
        <begin position="12"/>
        <end position="36"/>
    </location>
</feature>
<dbReference type="AlphaFoldDB" id="A0A916WUZ5"/>
<name>A0A916WUZ5_9MICO</name>
<evidence type="ECO:0000256" key="1">
    <source>
        <dbReference type="ARBA" id="ARBA00004651"/>
    </source>
</evidence>
<feature type="domain" description="Cyclic nucleotide-binding" evidence="8">
    <location>
        <begin position="411"/>
        <end position="505"/>
    </location>
</feature>
<keyword evidence="4 7" id="KW-1133">Transmembrane helix</keyword>
<comment type="caution">
    <text evidence="9">The sequence shown here is derived from an EMBL/GenBank/DDBJ whole genome shotgun (WGS) entry which is preliminary data.</text>
</comment>
<evidence type="ECO:0000256" key="7">
    <source>
        <dbReference type="SAM" id="Phobius"/>
    </source>
</evidence>
<dbReference type="CDD" id="cd06173">
    <property type="entry name" value="MFS_MefA_like"/>
    <property type="match status" value="1"/>
</dbReference>
<dbReference type="PANTHER" id="PTHR23513:SF18">
    <property type="entry name" value="INTEGRAL MEMBRANE PROTEIN"/>
    <property type="match status" value="1"/>
</dbReference>
<feature type="transmembrane region" description="Helical" evidence="7">
    <location>
        <begin position="99"/>
        <end position="119"/>
    </location>
</feature>
<evidence type="ECO:0000256" key="4">
    <source>
        <dbReference type="ARBA" id="ARBA00022989"/>
    </source>
</evidence>
<feature type="transmembrane region" description="Helical" evidence="7">
    <location>
        <begin position="305"/>
        <end position="327"/>
    </location>
</feature>
<dbReference type="Gene3D" id="2.60.120.10">
    <property type="entry name" value="Jelly Rolls"/>
    <property type="match status" value="1"/>
</dbReference>
<dbReference type="InterPro" id="IPR011701">
    <property type="entry name" value="MFS"/>
</dbReference>
<dbReference type="InterPro" id="IPR018488">
    <property type="entry name" value="cNMP-bd_CS"/>
</dbReference>
<sequence length="547" mass="56483">MKTRRHNRNLWLVEAGWGCWVAADLALLVMLAVVAFRIGGVGAVGLVGAARVLPGALLGPFVVPVTDRMSRTHLLVLSHAFAAAMSLVLAWAAVRDSALVLVLVVGLGSLAGSIFKAVLRAAIIQVVVSPADLVNANAAYAAIEGLGTVVGPVLGGALVAVLGASAGLGSLTVIYLAGAALSALVRTAYQVPARVTTGAKFPGMQAFRLLAAVRVRWLVGVFLGQCFMRGLLTVFIAAFCLAPGGGGENRVAALFATLGLGGLVGAWLCSRSPGRTSAGRRAAIGVALWGAPIAALGIWPQADVAWVALAVVGLGNAMEDVYGLSVLDRVLPEHLAARAYALFWSVSAGLITLGSLLGPVLVSSFGLGRAMWFSGAALVFCCVLVLPTMKGLDARVGQPPPDLALVRATAQLSALPDMAVERLARSLRRRELYAGEVVLRQGDAPDGFGIVARGTLRVMQGPQTVRELSRGASFGEVGLLMERPRTASVVAVDPAVVLWLDAATFVAAVTGHRDAAAAAMNVAHGHLNADEERISPPHRGRHPDTAA</sequence>
<evidence type="ECO:0000256" key="5">
    <source>
        <dbReference type="ARBA" id="ARBA00023136"/>
    </source>
</evidence>
<dbReference type="Pfam" id="PF00027">
    <property type="entry name" value="cNMP_binding"/>
    <property type="match status" value="1"/>
</dbReference>
<dbReference type="Gene3D" id="1.20.1250.20">
    <property type="entry name" value="MFS general substrate transporter like domains"/>
    <property type="match status" value="1"/>
</dbReference>
<dbReference type="InterPro" id="IPR000595">
    <property type="entry name" value="cNMP-bd_dom"/>
</dbReference>
<accession>A0A916WUZ5</accession>
<keyword evidence="5 7" id="KW-0472">Membrane</keyword>
<proteinExistence type="predicted"/>
<evidence type="ECO:0000313" key="9">
    <source>
        <dbReference type="EMBL" id="GGB36158.1"/>
    </source>
</evidence>
<dbReference type="Proteomes" id="UP000636793">
    <property type="component" value="Unassembled WGS sequence"/>
</dbReference>
<feature type="transmembrane region" description="Helical" evidence="7">
    <location>
        <begin position="168"/>
        <end position="185"/>
    </location>
</feature>
<dbReference type="SMART" id="SM00100">
    <property type="entry name" value="cNMP"/>
    <property type="match status" value="1"/>
</dbReference>
<dbReference type="InterPro" id="IPR014710">
    <property type="entry name" value="RmlC-like_jellyroll"/>
</dbReference>
<dbReference type="CDD" id="cd00038">
    <property type="entry name" value="CAP_ED"/>
    <property type="match status" value="1"/>
</dbReference>
<feature type="transmembrane region" description="Helical" evidence="7">
    <location>
        <begin position="251"/>
        <end position="270"/>
    </location>
</feature>
<evidence type="ECO:0000313" key="10">
    <source>
        <dbReference type="Proteomes" id="UP000636793"/>
    </source>
</evidence>
<keyword evidence="10" id="KW-1185">Reference proteome</keyword>
<dbReference type="InterPro" id="IPR036259">
    <property type="entry name" value="MFS_trans_sf"/>
</dbReference>